<reference evidence="2 3" key="1">
    <citation type="submission" date="2016-12" db="EMBL/GenBank/DDBJ databases">
        <authorList>
            <person name="Song W.-J."/>
            <person name="Kurnit D.M."/>
        </authorList>
    </citation>
    <scope>NUCLEOTIDE SEQUENCE [LARGE SCALE GENOMIC DNA]</scope>
    <source>
        <strain evidence="2 3">HSG9</strain>
    </source>
</reference>
<evidence type="ECO:0000313" key="3">
    <source>
        <dbReference type="Proteomes" id="UP000191680"/>
    </source>
</evidence>
<keyword evidence="1" id="KW-1133">Transmembrane helix</keyword>
<gene>
    <name evidence="2" type="ORF">BUL40_13675</name>
</gene>
<evidence type="ECO:0000313" key="2">
    <source>
        <dbReference type="EMBL" id="OQD41898.1"/>
    </source>
</evidence>
<sequence>MVATGLKISVNKLLIIGLLCSVIGGLLLFLKLNYFFWKSGLDYLIYIGIGLLLVAALFVLLALISSTIQLYTSQKFEWNWLICVFLTLLISVFTYYYAN</sequence>
<evidence type="ECO:0000256" key="1">
    <source>
        <dbReference type="SAM" id="Phobius"/>
    </source>
</evidence>
<dbReference type="EMBL" id="MTBC01000010">
    <property type="protein sequence ID" value="OQD41898.1"/>
    <property type="molecule type" value="Genomic_DNA"/>
</dbReference>
<comment type="caution">
    <text evidence="2">The sequence shown here is derived from an EMBL/GenBank/DDBJ whole genome shotgun (WGS) entry which is preliminary data.</text>
</comment>
<feature type="transmembrane region" description="Helical" evidence="1">
    <location>
        <begin position="43"/>
        <end position="66"/>
    </location>
</feature>
<feature type="transmembrane region" description="Helical" evidence="1">
    <location>
        <begin position="78"/>
        <end position="98"/>
    </location>
</feature>
<keyword evidence="1" id="KW-0812">Transmembrane</keyword>
<accession>A0A1V6LP30</accession>
<keyword evidence="3" id="KW-1185">Reference proteome</keyword>
<dbReference type="Proteomes" id="UP000191680">
    <property type="component" value="Unassembled WGS sequence"/>
</dbReference>
<dbReference type="OrthoDB" id="1453784at2"/>
<protein>
    <submittedName>
        <fullName evidence="2">Uncharacterized protein</fullName>
    </submittedName>
</protein>
<proteinExistence type="predicted"/>
<feature type="transmembrane region" description="Helical" evidence="1">
    <location>
        <begin position="12"/>
        <end position="37"/>
    </location>
</feature>
<keyword evidence="1" id="KW-0472">Membrane</keyword>
<organism evidence="2 3">
    <name type="scientific">Croceivirga radicis</name>
    <dbReference type="NCBI Taxonomy" id="1929488"/>
    <lineage>
        <taxon>Bacteria</taxon>
        <taxon>Pseudomonadati</taxon>
        <taxon>Bacteroidota</taxon>
        <taxon>Flavobacteriia</taxon>
        <taxon>Flavobacteriales</taxon>
        <taxon>Flavobacteriaceae</taxon>
        <taxon>Croceivirga</taxon>
    </lineage>
</organism>
<name>A0A1V6LP30_9FLAO</name>
<dbReference type="AlphaFoldDB" id="A0A1V6LP30"/>